<feature type="chain" id="PRO_5032315180" description="alpha-L-fucosidase" evidence="6">
    <location>
        <begin position="26"/>
        <end position="586"/>
    </location>
</feature>
<dbReference type="InterPro" id="IPR013780">
    <property type="entry name" value="Glyco_hydro_b"/>
</dbReference>
<sequence>MSPMTPFRLIPSSLLLAISLSPLHAAYELPPIPDIPAKQELNSVPMGDPGSFEEVQLDFPIADGPFQPNWDSIESHYPGSPDWLREAKFGIWVHFGPQSAGMSGDWYARKMYIPGTPAYENHLKNYGHPSEVGYKEVLRDWNPKKLDPAKLTAIYQDAGARFLMIQGVHHDQFDLWNSHYQPWNSTRMGPKRDLIGEWSKAVKKAGMHFGITFHHEYSWWWWQSAFGADTSGPKAGVPYDGNLTLADGKGQWWEGLDPRMLYNVDLREYQSVDAAAHSPWSPPTAGIFDRHLDYAHWYATWWALRMTDAIDQYDPDFIYTDGTGQQPFEGWNTGTGYRSNAMQRVIAHFYNQALQRRGQVDTFSVVKFRKPTNGTVTTEEFGIPRDIHTLQPWIAEAPVGDWFYTPDVTYDSGMMIRYILEAVARDGNACIAISPLPDGSLEPPCVAMLKEVGQWMKTNGSGIYGSKAWTRLGEGDLDGDHLRQIPGGPLRQNHADFRFSERDFRYTIGKDGDLYAWCMTVPKPRTSLRLTALGTSANSLPGPIRKIELLGGTGFVHWKQNDDALVIETPDTRNLSTAIGFRISTH</sequence>
<accession>A0A840UW42</accession>
<keyword evidence="4 8" id="KW-0378">Hydrolase</keyword>
<dbReference type="InterPro" id="IPR057739">
    <property type="entry name" value="Glyco_hydro_29_N"/>
</dbReference>
<evidence type="ECO:0000256" key="1">
    <source>
        <dbReference type="ARBA" id="ARBA00007951"/>
    </source>
</evidence>
<dbReference type="GO" id="GO:0005764">
    <property type="term" value="C:lysosome"/>
    <property type="evidence" value="ECO:0007669"/>
    <property type="project" value="TreeGrafter"/>
</dbReference>
<dbReference type="SUPFAM" id="SSF51445">
    <property type="entry name" value="(Trans)glycosidases"/>
    <property type="match status" value="1"/>
</dbReference>
<evidence type="ECO:0000259" key="7">
    <source>
        <dbReference type="Pfam" id="PF01120"/>
    </source>
</evidence>
<dbReference type="GO" id="GO:0004560">
    <property type="term" value="F:alpha-L-fucosidase activity"/>
    <property type="evidence" value="ECO:0007669"/>
    <property type="project" value="UniProtKB-EC"/>
</dbReference>
<reference evidence="8 9" key="1">
    <citation type="submission" date="2020-08" db="EMBL/GenBank/DDBJ databases">
        <title>Genomic Encyclopedia of Type Strains, Phase IV (KMG-IV): sequencing the most valuable type-strain genomes for metagenomic binning, comparative biology and taxonomic classification.</title>
        <authorList>
            <person name="Goeker M."/>
        </authorList>
    </citation>
    <scope>NUCLEOTIDE SEQUENCE [LARGE SCALE GENOMIC DNA]</scope>
    <source>
        <strain evidence="8 9">YC6886</strain>
    </source>
</reference>
<comment type="caution">
    <text evidence="8">The sequence shown here is derived from an EMBL/GenBank/DDBJ whole genome shotgun (WGS) entry which is preliminary data.</text>
</comment>
<evidence type="ECO:0000256" key="3">
    <source>
        <dbReference type="ARBA" id="ARBA00022729"/>
    </source>
</evidence>
<dbReference type="PANTHER" id="PTHR10030">
    <property type="entry name" value="ALPHA-L-FUCOSIDASE"/>
    <property type="match status" value="1"/>
</dbReference>
<dbReference type="InterPro" id="IPR000933">
    <property type="entry name" value="Glyco_hydro_29"/>
</dbReference>
<evidence type="ECO:0000313" key="9">
    <source>
        <dbReference type="Proteomes" id="UP000557717"/>
    </source>
</evidence>
<dbReference type="EC" id="3.2.1.51" evidence="2"/>
<dbReference type="SMART" id="SM00812">
    <property type="entry name" value="Alpha_L_fucos"/>
    <property type="match status" value="1"/>
</dbReference>
<dbReference type="Proteomes" id="UP000557717">
    <property type="component" value="Unassembled WGS sequence"/>
</dbReference>
<dbReference type="Pfam" id="PF01120">
    <property type="entry name" value="Alpha_L_fucos"/>
    <property type="match status" value="1"/>
</dbReference>
<dbReference type="GO" id="GO:0006004">
    <property type="term" value="P:fucose metabolic process"/>
    <property type="evidence" value="ECO:0007669"/>
    <property type="project" value="TreeGrafter"/>
</dbReference>
<organism evidence="8 9">
    <name type="scientific">Haloferula luteola</name>
    <dbReference type="NCBI Taxonomy" id="595692"/>
    <lineage>
        <taxon>Bacteria</taxon>
        <taxon>Pseudomonadati</taxon>
        <taxon>Verrucomicrobiota</taxon>
        <taxon>Verrucomicrobiia</taxon>
        <taxon>Verrucomicrobiales</taxon>
        <taxon>Verrucomicrobiaceae</taxon>
        <taxon>Haloferula</taxon>
    </lineage>
</organism>
<evidence type="ECO:0000256" key="4">
    <source>
        <dbReference type="ARBA" id="ARBA00022801"/>
    </source>
</evidence>
<protein>
    <recommendedName>
        <fullName evidence="2">alpha-L-fucosidase</fullName>
        <ecNumber evidence="2">3.2.1.51</ecNumber>
    </recommendedName>
</protein>
<gene>
    <name evidence="8" type="ORF">HNR46_000166</name>
</gene>
<comment type="similarity">
    <text evidence="1">Belongs to the glycosyl hydrolase 29 family.</text>
</comment>
<dbReference type="Gene3D" id="2.60.40.1180">
    <property type="entry name" value="Golgi alpha-mannosidase II"/>
    <property type="match status" value="1"/>
</dbReference>
<dbReference type="EMBL" id="JACHFD010000001">
    <property type="protein sequence ID" value="MBB5349945.1"/>
    <property type="molecule type" value="Genomic_DNA"/>
</dbReference>
<feature type="domain" description="Glycoside hydrolase family 29 N-terminal" evidence="7">
    <location>
        <begin position="62"/>
        <end position="460"/>
    </location>
</feature>
<dbReference type="AlphaFoldDB" id="A0A840UW42"/>
<feature type="signal peptide" evidence="6">
    <location>
        <begin position="1"/>
        <end position="25"/>
    </location>
</feature>
<evidence type="ECO:0000256" key="6">
    <source>
        <dbReference type="SAM" id="SignalP"/>
    </source>
</evidence>
<evidence type="ECO:0000256" key="2">
    <source>
        <dbReference type="ARBA" id="ARBA00012662"/>
    </source>
</evidence>
<dbReference type="Gene3D" id="3.20.20.80">
    <property type="entry name" value="Glycosidases"/>
    <property type="match status" value="1"/>
</dbReference>
<evidence type="ECO:0000256" key="5">
    <source>
        <dbReference type="ARBA" id="ARBA00023295"/>
    </source>
</evidence>
<keyword evidence="9" id="KW-1185">Reference proteome</keyword>
<keyword evidence="3 6" id="KW-0732">Signal</keyword>
<dbReference type="GO" id="GO:0016139">
    <property type="term" value="P:glycoside catabolic process"/>
    <property type="evidence" value="ECO:0007669"/>
    <property type="project" value="TreeGrafter"/>
</dbReference>
<dbReference type="PANTHER" id="PTHR10030:SF37">
    <property type="entry name" value="ALPHA-L-FUCOSIDASE-RELATED"/>
    <property type="match status" value="1"/>
</dbReference>
<evidence type="ECO:0000313" key="8">
    <source>
        <dbReference type="EMBL" id="MBB5349945.1"/>
    </source>
</evidence>
<dbReference type="RefSeq" id="WP_184014858.1">
    <property type="nucleotide sequence ID" value="NZ_JACHFD010000001.1"/>
</dbReference>
<name>A0A840UW42_9BACT</name>
<proteinExistence type="inferred from homology"/>
<keyword evidence="5 8" id="KW-0326">Glycosidase</keyword>
<dbReference type="InterPro" id="IPR017853">
    <property type="entry name" value="GH"/>
</dbReference>